<evidence type="ECO:0000313" key="11">
    <source>
        <dbReference type="EMBL" id="MUK87069.1"/>
    </source>
</evidence>
<keyword evidence="12" id="KW-1185">Reference proteome</keyword>
<proteinExistence type="inferred from homology"/>
<dbReference type="GO" id="GO:0006261">
    <property type="term" value="P:DNA-templated DNA replication"/>
    <property type="evidence" value="ECO:0007669"/>
    <property type="project" value="TreeGrafter"/>
</dbReference>
<dbReference type="EMBL" id="WOCA01000001">
    <property type="protein sequence ID" value="MUK87069.1"/>
    <property type="molecule type" value="Genomic_DNA"/>
</dbReference>
<dbReference type="GO" id="GO:0003887">
    <property type="term" value="F:DNA-directed DNA polymerase activity"/>
    <property type="evidence" value="ECO:0007669"/>
    <property type="project" value="UniProtKB-KW"/>
</dbReference>
<dbReference type="RefSeq" id="WP_155666430.1">
    <property type="nucleotide sequence ID" value="NZ_WOCA01000001.1"/>
</dbReference>
<comment type="catalytic activity">
    <reaction evidence="8">
        <text>DNA(n) + a 2'-deoxyribonucleoside 5'-triphosphate = DNA(n+1) + diphosphate</text>
        <dbReference type="Rhea" id="RHEA:22508"/>
        <dbReference type="Rhea" id="RHEA-COMP:17339"/>
        <dbReference type="Rhea" id="RHEA-COMP:17340"/>
        <dbReference type="ChEBI" id="CHEBI:33019"/>
        <dbReference type="ChEBI" id="CHEBI:61560"/>
        <dbReference type="ChEBI" id="CHEBI:173112"/>
        <dbReference type="EC" id="2.7.7.7"/>
    </reaction>
</comment>
<keyword evidence="6" id="KW-0239">DNA-directed DNA polymerase</keyword>
<dbReference type="SUPFAM" id="SSF48019">
    <property type="entry name" value="post-AAA+ oligomerization domain-like"/>
    <property type="match status" value="1"/>
</dbReference>
<protein>
    <recommendedName>
        <fullName evidence="2">DNA polymerase III subunit delta</fullName>
        <ecNumber evidence="1">2.7.7.7</ecNumber>
    </recommendedName>
</protein>
<dbReference type="InterPro" id="IPR027417">
    <property type="entry name" value="P-loop_NTPase"/>
</dbReference>
<sequence>MSYLEAMGLLKKKPLPNILLLYGTEVYFIQKIKDMVLKNFDEDNISTYDLSEIPIQEVVGDAETYPFFGEKKIIIANNPVFLKAKPDKLTFEHDIDVLQQYLETPVDYSVIVFIAPYEKIDERKKVTKTLKKNGLVAECNPVKEFELSKWIKNIADQYHIVIAEDAFETIESELSTNLNLLENEIEKLALYVGEQGTVTKEIAEEMISHTVTSSSLRLVDTVIEGNLQKAISIYKDLEKMKEEPIAMIGLLAFQFRTIFRVKLLKQKGYTQFQMQKQIGAHPYVIKVALSREAKFTTEKLQFIIDRLATADAVMKQGKMEKELAFELLLYDLIQAA</sequence>
<feature type="domain" description="DNA polymerase III delta subunit-like C-terminal" evidence="10">
    <location>
        <begin position="216"/>
        <end position="331"/>
    </location>
</feature>
<evidence type="ECO:0000256" key="5">
    <source>
        <dbReference type="ARBA" id="ARBA00022705"/>
    </source>
</evidence>
<dbReference type="SUPFAM" id="SSF52540">
    <property type="entry name" value="P-loop containing nucleoside triphosphate hydrolases"/>
    <property type="match status" value="1"/>
</dbReference>
<evidence type="ECO:0000256" key="2">
    <source>
        <dbReference type="ARBA" id="ARBA00017703"/>
    </source>
</evidence>
<dbReference type="GO" id="GO:0003677">
    <property type="term" value="F:DNA binding"/>
    <property type="evidence" value="ECO:0007669"/>
    <property type="project" value="InterPro"/>
</dbReference>
<dbReference type="GO" id="GO:0009360">
    <property type="term" value="C:DNA polymerase III complex"/>
    <property type="evidence" value="ECO:0007669"/>
    <property type="project" value="InterPro"/>
</dbReference>
<name>A0A6N8FH52_9BACI</name>
<dbReference type="Gene3D" id="1.20.272.10">
    <property type="match status" value="1"/>
</dbReference>
<dbReference type="Gene3D" id="1.10.8.60">
    <property type="match status" value="1"/>
</dbReference>
<comment type="similarity">
    <text evidence="7">Belongs to the DNA polymerase HolA subunit family.</text>
</comment>
<evidence type="ECO:0000256" key="7">
    <source>
        <dbReference type="ARBA" id="ARBA00034754"/>
    </source>
</evidence>
<dbReference type="Gene3D" id="3.40.50.300">
    <property type="entry name" value="P-loop containing nucleotide triphosphate hydrolases"/>
    <property type="match status" value="1"/>
</dbReference>
<dbReference type="InterPro" id="IPR008921">
    <property type="entry name" value="DNA_pol3_clamp-load_cplx_C"/>
</dbReference>
<dbReference type="Proteomes" id="UP000469125">
    <property type="component" value="Unassembled WGS sequence"/>
</dbReference>
<evidence type="ECO:0000256" key="1">
    <source>
        <dbReference type="ARBA" id="ARBA00012417"/>
    </source>
</evidence>
<evidence type="ECO:0000256" key="8">
    <source>
        <dbReference type="ARBA" id="ARBA00049244"/>
    </source>
</evidence>
<evidence type="ECO:0000313" key="12">
    <source>
        <dbReference type="Proteomes" id="UP000469125"/>
    </source>
</evidence>
<comment type="caution">
    <text evidence="11">The sequence shown here is derived from an EMBL/GenBank/DDBJ whole genome shotgun (WGS) entry which is preliminary data.</text>
</comment>
<dbReference type="Pfam" id="PF06144">
    <property type="entry name" value="DNA_pol3_delta"/>
    <property type="match status" value="1"/>
</dbReference>
<keyword evidence="3 11" id="KW-0808">Transferase</keyword>
<accession>A0A6N8FH52</accession>
<gene>
    <name evidence="11" type="primary">holA</name>
    <name evidence="11" type="ORF">GMD78_01455</name>
</gene>
<feature type="domain" description="DNA polymerase III delta N-terminal" evidence="9">
    <location>
        <begin position="20"/>
        <end position="140"/>
    </location>
</feature>
<dbReference type="InterPro" id="IPR048466">
    <property type="entry name" value="DNA_pol3_delta-like_C"/>
</dbReference>
<dbReference type="PANTHER" id="PTHR34388:SF1">
    <property type="entry name" value="DNA POLYMERASE III SUBUNIT DELTA"/>
    <property type="match status" value="1"/>
</dbReference>
<organism evidence="11 12">
    <name type="scientific">Ornithinibacillus caprae</name>
    <dbReference type="NCBI Taxonomy" id="2678566"/>
    <lineage>
        <taxon>Bacteria</taxon>
        <taxon>Bacillati</taxon>
        <taxon>Bacillota</taxon>
        <taxon>Bacilli</taxon>
        <taxon>Bacillales</taxon>
        <taxon>Bacillaceae</taxon>
        <taxon>Ornithinibacillus</taxon>
    </lineage>
</organism>
<dbReference type="InterPro" id="IPR005790">
    <property type="entry name" value="DNA_polIII_delta"/>
</dbReference>
<dbReference type="InterPro" id="IPR010372">
    <property type="entry name" value="DNA_pol3_delta_N"/>
</dbReference>
<dbReference type="NCBIfam" id="TIGR01128">
    <property type="entry name" value="holA"/>
    <property type="match status" value="1"/>
</dbReference>
<evidence type="ECO:0000256" key="4">
    <source>
        <dbReference type="ARBA" id="ARBA00022695"/>
    </source>
</evidence>
<evidence type="ECO:0000256" key="6">
    <source>
        <dbReference type="ARBA" id="ARBA00022932"/>
    </source>
</evidence>
<keyword evidence="4 11" id="KW-0548">Nucleotidyltransferase</keyword>
<keyword evidence="5" id="KW-0235">DNA replication</keyword>
<dbReference type="PANTHER" id="PTHR34388">
    <property type="entry name" value="DNA POLYMERASE III SUBUNIT DELTA"/>
    <property type="match status" value="1"/>
</dbReference>
<reference evidence="11 12" key="1">
    <citation type="submission" date="2019-11" db="EMBL/GenBank/DDBJ databases">
        <authorList>
            <person name="Li X."/>
        </authorList>
    </citation>
    <scope>NUCLEOTIDE SEQUENCE [LARGE SCALE GENOMIC DNA]</scope>
    <source>
        <strain evidence="11 12">L9</strain>
    </source>
</reference>
<dbReference type="Pfam" id="PF21694">
    <property type="entry name" value="DNA_pol3_delta_C"/>
    <property type="match status" value="1"/>
</dbReference>
<evidence type="ECO:0000259" key="9">
    <source>
        <dbReference type="Pfam" id="PF06144"/>
    </source>
</evidence>
<dbReference type="EC" id="2.7.7.7" evidence="1"/>
<evidence type="ECO:0000259" key="10">
    <source>
        <dbReference type="Pfam" id="PF21694"/>
    </source>
</evidence>
<dbReference type="AlphaFoldDB" id="A0A6N8FH52"/>
<evidence type="ECO:0000256" key="3">
    <source>
        <dbReference type="ARBA" id="ARBA00022679"/>
    </source>
</evidence>